<name>A0A7J7JG83_BUGNE</name>
<dbReference type="PANTHER" id="PTHR10454:SF210">
    <property type="entry name" value="CASPASE-2"/>
    <property type="match status" value="1"/>
</dbReference>
<dbReference type="EMBL" id="VXIV02002554">
    <property type="protein sequence ID" value="KAF6024644.1"/>
    <property type="molecule type" value="Genomic_DNA"/>
</dbReference>
<dbReference type="GO" id="GO:0005737">
    <property type="term" value="C:cytoplasm"/>
    <property type="evidence" value="ECO:0007669"/>
    <property type="project" value="TreeGrafter"/>
</dbReference>
<dbReference type="Proteomes" id="UP000593567">
    <property type="component" value="Unassembled WGS sequence"/>
</dbReference>
<reference evidence="3" key="1">
    <citation type="submission" date="2020-06" db="EMBL/GenBank/DDBJ databases">
        <title>Draft genome of Bugula neritina, a colonial animal packing powerful symbionts and potential medicines.</title>
        <authorList>
            <person name="Rayko M."/>
        </authorList>
    </citation>
    <scope>NUCLEOTIDE SEQUENCE [LARGE SCALE GENOMIC DNA]</scope>
    <source>
        <strain evidence="3">Kwan_BN1</strain>
    </source>
</reference>
<protein>
    <recommendedName>
        <fullName evidence="2">Caspase family p20 domain-containing protein</fullName>
    </recommendedName>
</protein>
<dbReference type="Pfam" id="PF00656">
    <property type="entry name" value="Peptidase_C14"/>
    <property type="match status" value="1"/>
</dbReference>
<evidence type="ECO:0000313" key="3">
    <source>
        <dbReference type="EMBL" id="KAF6024644.1"/>
    </source>
</evidence>
<dbReference type="Gene3D" id="3.40.50.1460">
    <property type="match status" value="1"/>
</dbReference>
<dbReference type="InterPro" id="IPR011600">
    <property type="entry name" value="Pept_C14_caspase"/>
</dbReference>
<dbReference type="GO" id="GO:0006508">
    <property type="term" value="P:proteolysis"/>
    <property type="evidence" value="ECO:0007669"/>
    <property type="project" value="InterPro"/>
</dbReference>
<dbReference type="InterPro" id="IPR015917">
    <property type="entry name" value="Pept_C14A"/>
</dbReference>
<dbReference type="SUPFAM" id="SSF52129">
    <property type="entry name" value="Caspase-like"/>
    <property type="match status" value="1"/>
</dbReference>
<dbReference type="InterPro" id="IPR001309">
    <property type="entry name" value="Pept_C14_p20"/>
</dbReference>
<dbReference type="PROSITE" id="PS50208">
    <property type="entry name" value="CASPASE_P20"/>
    <property type="match status" value="1"/>
</dbReference>
<organism evidence="3 4">
    <name type="scientific">Bugula neritina</name>
    <name type="common">Brown bryozoan</name>
    <name type="synonym">Sertularia neritina</name>
    <dbReference type="NCBI Taxonomy" id="10212"/>
    <lineage>
        <taxon>Eukaryota</taxon>
        <taxon>Metazoa</taxon>
        <taxon>Spiralia</taxon>
        <taxon>Lophotrochozoa</taxon>
        <taxon>Bryozoa</taxon>
        <taxon>Gymnolaemata</taxon>
        <taxon>Cheilostomatida</taxon>
        <taxon>Flustrina</taxon>
        <taxon>Buguloidea</taxon>
        <taxon>Bugulidae</taxon>
        <taxon>Bugula</taxon>
    </lineage>
</organism>
<evidence type="ECO:0000256" key="1">
    <source>
        <dbReference type="ARBA" id="ARBA00010134"/>
    </source>
</evidence>
<evidence type="ECO:0000313" key="4">
    <source>
        <dbReference type="Proteomes" id="UP000593567"/>
    </source>
</evidence>
<dbReference type="GO" id="GO:0004197">
    <property type="term" value="F:cysteine-type endopeptidase activity"/>
    <property type="evidence" value="ECO:0007669"/>
    <property type="project" value="InterPro"/>
</dbReference>
<dbReference type="GO" id="GO:0043525">
    <property type="term" value="P:positive regulation of neuron apoptotic process"/>
    <property type="evidence" value="ECO:0007669"/>
    <property type="project" value="TreeGrafter"/>
</dbReference>
<dbReference type="GO" id="GO:0006915">
    <property type="term" value="P:apoptotic process"/>
    <property type="evidence" value="ECO:0007669"/>
    <property type="project" value="TreeGrafter"/>
</dbReference>
<dbReference type="InterPro" id="IPR002398">
    <property type="entry name" value="Pept_C14"/>
</dbReference>
<keyword evidence="4" id="KW-1185">Reference proteome</keyword>
<dbReference type="PANTHER" id="PTHR10454">
    <property type="entry name" value="CASPASE"/>
    <property type="match status" value="1"/>
</dbReference>
<gene>
    <name evidence="3" type="ORF">EB796_017088</name>
</gene>
<sequence length="392" mass="43801">MVALLVLKPQMVQQRYTLQAATRLLRLYLLPQVPQVIAVIRTCVTEPGLNPVPPGPDYLLVTVQYDTNGYNRSVYSLVTELSKDPDVQKVDINSTLNRKYLREESELAIDENELAIEENEPAIDENELVIEGGKLAVANKNVSNSTDNSSELVKGKLRKLTDREKSIASANSKLCQLIPLTQTNHILISGDNRGKALIICNNIKDNSDDEITTRRLKVLQDVKKSLVITLANTVNCNLSAPEMLDAISEFSRSDGHGPLAILAIFSHGKDGMIYGHDEATNCSVQEIVDNFNLGHVKNMPKLIFISSCRGEIPATYNRAPGNFESMDQELEWTNKPIEEQLLFSAKKQAWTNLSFLPFDLPVDCYICFSTLPRQQVSDHLPQSNIELSFWCV</sequence>
<proteinExistence type="inferred from homology"/>
<dbReference type="AlphaFoldDB" id="A0A7J7JG83"/>
<feature type="domain" description="Caspase family p20" evidence="2">
    <location>
        <begin position="237"/>
        <end position="312"/>
    </location>
</feature>
<dbReference type="InterPro" id="IPR029030">
    <property type="entry name" value="Caspase-like_dom_sf"/>
</dbReference>
<comment type="caution">
    <text evidence="3">The sequence shown here is derived from an EMBL/GenBank/DDBJ whole genome shotgun (WGS) entry which is preliminary data.</text>
</comment>
<dbReference type="SMART" id="SM00115">
    <property type="entry name" value="CASc"/>
    <property type="match status" value="1"/>
</dbReference>
<comment type="similarity">
    <text evidence="1">Belongs to the peptidase C14A family.</text>
</comment>
<dbReference type="PRINTS" id="PR00376">
    <property type="entry name" value="IL1BCENZYME"/>
</dbReference>
<accession>A0A7J7JG83</accession>
<evidence type="ECO:0000259" key="2">
    <source>
        <dbReference type="PROSITE" id="PS50208"/>
    </source>
</evidence>